<evidence type="ECO:0000313" key="5">
    <source>
        <dbReference type="EnsemblPlants" id="Bo9g003630.1"/>
    </source>
</evidence>
<evidence type="ECO:0000256" key="4">
    <source>
        <dbReference type="SAM" id="Phobius"/>
    </source>
</evidence>
<dbReference type="Proteomes" id="UP000032141">
    <property type="component" value="Chromosome C9"/>
</dbReference>
<reference evidence="5 6" key="1">
    <citation type="journal article" date="2014" name="Genome Biol.">
        <title>Transcriptome and methylome profiling reveals relics of genome dominance in the mesopolyploid Brassica oleracea.</title>
        <authorList>
            <person name="Parkin I.A."/>
            <person name="Koh C."/>
            <person name="Tang H."/>
            <person name="Robinson S.J."/>
            <person name="Kagale S."/>
            <person name="Clarke W.E."/>
            <person name="Town C.D."/>
            <person name="Nixon J."/>
            <person name="Krishnakumar V."/>
            <person name="Bidwell S.L."/>
            <person name="Denoeud F."/>
            <person name="Belcram H."/>
            <person name="Links M.G."/>
            <person name="Just J."/>
            <person name="Clarke C."/>
            <person name="Bender T."/>
            <person name="Huebert T."/>
            <person name="Mason A.S."/>
            <person name="Pires J.C."/>
            <person name="Barker G."/>
            <person name="Moore J."/>
            <person name="Walley P.G."/>
            <person name="Manoli S."/>
            <person name="Batley J."/>
            <person name="Edwards D."/>
            <person name="Nelson M.N."/>
            <person name="Wang X."/>
            <person name="Paterson A.H."/>
            <person name="King G."/>
            <person name="Bancroft I."/>
            <person name="Chalhoub B."/>
            <person name="Sharpe A.G."/>
        </authorList>
    </citation>
    <scope>NUCLEOTIDE SEQUENCE</scope>
    <source>
        <strain evidence="5 6">cv. TO1000</strain>
    </source>
</reference>
<dbReference type="eggNOG" id="KOG1651">
    <property type="taxonomic scope" value="Eukaryota"/>
</dbReference>
<keyword evidence="4" id="KW-1133">Transmembrane helix</keyword>
<evidence type="ECO:0000313" key="6">
    <source>
        <dbReference type="Proteomes" id="UP000032141"/>
    </source>
</evidence>
<dbReference type="InterPro" id="IPR036249">
    <property type="entry name" value="Thioredoxin-like_sf"/>
</dbReference>
<dbReference type="Gene3D" id="3.40.30.10">
    <property type="entry name" value="Glutaredoxin"/>
    <property type="match status" value="1"/>
</dbReference>
<evidence type="ECO:0000256" key="1">
    <source>
        <dbReference type="ARBA" id="ARBA00006926"/>
    </source>
</evidence>
<dbReference type="InterPro" id="IPR000889">
    <property type="entry name" value="Glutathione_peroxidase"/>
</dbReference>
<keyword evidence="2" id="KW-0575">Peroxidase</keyword>
<dbReference type="SUPFAM" id="SSF52833">
    <property type="entry name" value="Thioredoxin-like"/>
    <property type="match status" value="1"/>
</dbReference>
<comment type="similarity">
    <text evidence="1">Belongs to the glutathione peroxidase family.</text>
</comment>
<dbReference type="GO" id="GO:0006979">
    <property type="term" value="P:response to oxidative stress"/>
    <property type="evidence" value="ECO:0007669"/>
    <property type="project" value="InterPro"/>
</dbReference>
<organism evidence="5 6">
    <name type="scientific">Brassica oleracea var. oleracea</name>
    <dbReference type="NCBI Taxonomy" id="109376"/>
    <lineage>
        <taxon>Eukaryota</taxon>
        <taxon>Viridiplantae</taxon>
        <taxon>Streptophyta</taxon>
        <taxon>Embryophyta</taxon>
        <taxon>Tracheophyta</taxon>
        <taxon>Spermatophyta</taxon>
        <taxon>Magnoliopsida</taxon>
        <taxon>eudicotyledons</taxon>
        <taxon>Gunneridae</taxon>
        <taxon>Pentapetalae</taxon>
        <taxon>rosids</taxon>
        <taxon>malvids</taxon>
        <taxon>Brassicales</taxon>
        <taxon>Brassicaceae</taxon>
        <taxon>Brassiceae</taxon>
        <taxon>Brassica</taxon>
    </lineage>
</organism>
<name>A0A0D3DZQ6_BRAOL</name>
<keyword evidence="4" id="KW-0472">Membrane</keyword>
<keyword evidence="4" id="KW-0812">Transmembrane</keyword>
<keyword evidence="3" id="KW-0560">Oxidoreductase</keyword>
<feature type="transmembrane region" description="Helical" evidence="4">
    <location>
        <begin position="43"/>
        <end position="71"/>
    </location>
</feature>
<dbReference type="HOGENOM" id="CLU_1995814_0_0_1"/>
<dbReference type="Pfam" id="PF00255">
    <property type="entry name" value="GSHPx"/>
    <property type="match status" value="1"/>
</dbReference>
<accession>A0A0D3DZQ6</accession>
<dbReference type="STRING" id="109376.A0A0D3DZQ6"/>
<dbReference type="Gramene" id="Bo9g003630.1">
    <property type="protein sequence ID" value="Bo9g003630.1"/>
    <property type="gene ID" value="Bo9g003630"/>
</dbReference>
<keyword evidence="6" id="KW-1185">Reference proteome</keyword>
<dbReference type="AlphaFoldDB" id="A0A0D3DZQ6"/>
<reference evidence="5" key="2">
    <citation type="submission" date="2015-03" db="UniProtKB">
        <authorList>
            <consortium name="EnsemblPlants"/>
        </authorList>
    </citation>
    <scope>IDENTIFICATION</scope>
</reference>
<evidence type="ECO:0000256" key="2">
    <source>
        <dbReference type="ARBA" id="ARBA00022559"/>
    </source>
</evidence>
<dbReference type="EnsemblPlants" id="Bo9g003630.1">
    <property type="protein sequence ID" value="Bo9g003630.1"/>
    <property type="gene ID" value="Bo9g003630"/>
</dbReference>
<proteinExistence type="inferred from homology"/>
<evidence type="ECO:0000256" key="3">
    <source>
        <dbReference type="ARBA" id="ARBA00023002"/>
    </source>
</evidence>
<dbReference type="GO" id="GO:0004601">
    <property type="term" value="F:peroxidase activity"/>
    <property type="evidence" value="ECO:0007669"/>
    <property type="project" value="UniProtKB-KW"/>
</dbReference>
<protein>
    <submittedName>
        <fullName evidence="5">Uncharacterized protein</fullName>
    </submittedName>
</protein>
<sequence>MAMTVAASTSVAVSPPSLTFLRYLLALLRFSDALPKVMKLLRYSLAVLIWSTVQHVVILLSAIFFLSYGVAFCKYQYSVKLWNHLILAFPCNQGTTDPITDFVCTRFKSEFPIFHKIEVNGENIS</sequence>